<sequence length="280" mass="30109">MGSTQRLPSAIADQLRRGLDRPLADPDRHHGAIVEQLSAAVTCEAAQARTRARPFSGPRTCRSAAIPPDQRSKHSLKLVIAGPRATELLLELTLVSGQVHHRAAVVQHRRKSTDPTKLAIEHDICRQRVSGRYRSGGDLHGLVSQSVGLTPRPRLFPANGSLFHAANLCVGSRHQNDVCVRSAAPALLGEAYRLPLAPAVSFLRANDTLTLFGKAARIERACRRTGLFNIHLRERPGSGGGPPGPCSSGPRGPGPPGPGRSKPPGPRRSRITASKICFWR</sequence>
<organism evidence="2 3">
    <name type="scientific">Sphingomonas carotinifaciens</name>
    <dbReference type="NCBI Taxonomy" id="1166323"/>
    <lineage>
        <taxon>Bacteria</taxon>
        <taxon>Pseudomonadati</taxon>
        <taxon>Pseudomonadota</taxon>
        <taxon>Alphaproteobacteria</taxon>
        <taxon>Sphingomonadales</taxon>
        <taxon>Sphingomonadaceae</taxon>
        <taxon>Sphingomonas</taxon>
    </lineage>
</organism>
<reference evidence="2 3" key="1">
    <citation type="submission" date="2016-10" db="EMBL/GenBank/DDBJ databases">
        <authorList>
            <person name="Varghese N."/>
            <person name="Submissions S."/>
        </authorList>
    </citation>
    <scope>NUCLEOTIDE SEQUENCE [LARGE SCALE GENOMIC DNA]</scope>
    <source>
        <strain evidence="2 3">S7-754</strain>
    </source>
</reference>
<evidence type="ECO:0000313" key="2">
    <source>
        <dbReference type="EMBL" id="SDF90060.1"/>
    </source>
</evidence>
<protein>
    <submittedName>
        <fullName evidence="2">Uncharacterized protein</fullName>
    </submittedName>
</protein>
<evidence type="ECO:0000313" key="3">
    <source>
        <dbReference type="Proteomes" id="UP000323502"/>
    </source>
</evidence>
<name>A0A1G7PXG2_9SPHN</name>
<dbReference type="EMBL" id="FNBI01000007">
    <property type="protein sequence ID" value="SDF90060.1"/>
    <property type="molecule type" value="Genomic_DNA"/>
</dbReference>
<evidence type="ECO:0000256" key="1">
    <source>
        <dbReference type="SAM" id="MobiDB-lite"/>
    </source>
</evidence>
<dbReference type="AlphaFoldDB" id="A0A1G7PXG2"/>
<feature type="compositionally biased region" description="Pro residues" evidence="1">
    <location>
        <begin position="252"/>
        <end position="264"/>
    </location>
</feature>
<keyword evidence="3" id="KW-1185">Reference proteome</keyword>
<gene>
    <name evidence="2" type="ORF">SAMN05216557_10790</name>
</gene>
<proteinExistence type="predicted"/>
<accession>A0A1G7PXG2</accession>
<dbReference type="Proteomes" id="UP000323502">
    <property type="component" value="Unassembled WGS sequence"/>
</dbReference>
<feature type="region of interest" description="Disordered" evidence="1">
    <location>
        <begin position="232"/>
        <end position="271"/>
    </location>
</feature>